<dbReference type="Proteomes" id="UP000053477">
    <property type="component" value="Unassembled WGS sequence"/>
</dbReference>
<protein>
    <submittedName>
        <fullName evidence="1">Uncharacterized protein</fullName>
    </submittedName>
</protein>
<evidence type="ECO:0000313" key="2">
    <source>
        <dbReference type="Proteomes" id="UP000053477"/>
    </source>
</evidence>
<dbReference type="AlphaFoldDB" id="A0A0H2R898"/>
<keyword evidence="2" id="KW-1185">Reference proteome</keyword>
<gene>
    <name evidence="1" type="ORF">SCHPADRAFT_908957</name>
</gene>
<organism evidence="1 2">
    <name type="scientific">Schizopora paradoxa</name>
    <dbReference type="NCBI Taxonomy" id="27342"/>
    <lineage>
        <taxon>Eukaryota</taxon>
        <taxon>Fungi</taxon>
        <taxon>Dikarya</taxon>
        <taxon>Basidiomycota</taxon>
        <taxon>Agaricomycotina</taxon>
        <taxon>Agaricomycetes</taxon>
        <taxon>Hymenochaetales</taxon>
        <taxon>Schizoporaceae</taxon>
        <taxon>Schizopora</taxon>
    </lineage>
</organism>
<name>A0A0H2R898_9AGAM</name>
<accession>A0A0H2R898</accession>
<proteinExistence type="predicted"/>
<dbReference type="EMBL" id="KQ086109">
    <property type="protein sequence ID" value="KLO08039.1"/>
    <property type="molecule type" value="Genomic_DNA"/>
</dbReference>
<reference evidence="1 2" key="1">
    <citation type="submission" date="2015-04" db="EMBL/GenBank/DDBJ databases">
        <title>Complete genome sequence of Schizopora paradoxa KUC8140, a cosmopolitan wood degrader in East Asia.</title>
        <authorList>
            <consortium name="DOE Joint Genome Institute"/>
            <person name="Min B."/>
            <person name="Park H."/>
            <person name="Jang Y."/>
            <person name="Kim J.-J."/>
            <person name="Kim K.H."/>
            <person name="Pangilinan J."/>
            <person name="Lipzen A."/>
            <person name="Riley R."/>
            <person name="Grigoriev I.V."/>
            <person name="Spatafora J.W."/>
            <person name="Choi I.-G."/>
        </authorList>
    </citation>
    <scope>NUCLEOTIDE SEQUENCE [LARGE SCALE GENOMIC DNA]</scope>
    <source>
        <strain evidence="1 2">KUC8140</strain>
    </source>
</reference>
<sequence>MTASVRVVEGCRRVSDRVERSPSLACVPSPSCTDVGSARPPRFPPLLRSLAFRSDSGSMDSAFGPRSVGRGCTRLINSKAPSTVPVSTSLRFRRG</sequence>
<evidence type="ECO:0000313" key="1">
    <source>
        <dbReference type="EMBL" id="KLO08039.1"/>
    </source>
</evidence>
<dbReference type="InParanoid" id="A0A0H2R898"/>